<proteinExistence type="predicted"/>
<dbReference type="Proteomes" id="UP000005877">
    <property type="component" value="Chromosome"/>
</dbReference>
<sequence>MGREKGDRMAEFDKGRRHPREILNEIKWRGLDMERCEIEVLHRGAPKDRITLKGSEISLGRSFFARGETMIPYHRILRIWYDGRTVYSRAAR</sequence>
<protein>
    <recommendedName>
        <fullName evidence="1">MJ1316 RNA cyclic group end recognition domain-containing protein</fullName>
    </recommendedName>
</protein>
<dbReference type="PATRIC" id="fig|1110509.7.peg.2084"/>
<evidence type="ECO:0000313" key="2">
    <source>
        <dbReference type="EMBL" id="AET65235.1"/>
    </source>
</evidence>
<dbReference type="HOGENOM" id="CLU_172276_3_1_2"/>
<evidence type="ECO:0000313" key="3">
    <source>
        <dbReference type="Proteomes" id="UP000005877"/>
    </source>
</evidence>
<keyword evidence="3" id="KW-1185">Reference proteome</keyword>
<organism evidence="2 3">
    <name type="scientific">Methanothrix harundinacea (strain 6Ac)</name>
    <name type="common">Methanosaeta harundinacea</name>
    <dbReference type="NCBI Taxonomy" id="1110509"/>
    <lineage>
        <taxon>Archaea</taxon>
        <taxon>Methanobacteriati</taxon>
        <taxon>Methanobacteriota</taxon>
        <taxon>Stenosarchaea group</taxon>
        <taxon>Methanomicrobia</taxon>
        <taxon>Methanotrichales</taxon>
        <taxon>Methanotrichaceae</taxon>
        <taxon>Methanothrix</taxon>
    </lineage>
</organism>
<evidence type="ECO:0000259" key="1">
    <source>
        <dbReference type="Pfam" id="PF04457"/>
    </source>
</evidence>
<dbReference type="Pfam" id="PF04457">
    <property type="entry name" value="MJ1316"/>
    <property type="match status" value="1"/>
</dbReference>
<gene>
    <name evidence="2" type="ordered locus">Mhar_1878</name>
</gene>
<dbReference type="AlphaFoldDB" id="G7WQ43"/>
<name>G7WQ43_METH6</name>
<feature type="domain" description="MJ1316 RNA cyclic group end recognition" evidence="1">
    <location>
        <begin position="18"/>
        <end position="89"/>
    </location>
</feature>
<dbReference type="KEGG" id="mhi:Mhar_1878"/>
<accession>G7WQ43</accession>
<reference evidence="2 3" key="1">
    <citation type="journal article" date="2012" name="PLoS ONE">
        <title>The genome characteristics and predicted function of methyl-group oxidation pathway in the obligate aceticlastic methanogens, Methanosaeta spp.</title>
        <authorList>
            <person name="Zhu J."/>
            <person name="Zheng H."/>
            <person name="Ai G."/>
            <person name="Zhang G."/>
            <person name="Liu D."/>
            <person name="Liu X."/>
            <person name="Dong X."/>
        </authorList>
    </citation>
    <scope>NUCLEOTIDE SEQUENCE [LARGE SCALE GENOMIC DNA]</scope>
    <source>
        <strain evidence="2 3">6Ac</strain>
    </source>
</reference>
<dbReference type="STRING" id="1110509.Mhar_1878"/>
<dbReference type="EMBL" id="CP003117">
    <property type="protein sequence ID" value="AET65235.1"/>
    <property type="molecule type" value="Genomic_DNA"/>
</dbReference>
<dbReference type="InterPro" id="IPR040459">
    <property type="entry name" value="MJ1316"/>
</dbReference>